<dbReference type="EC" id="2.7.7.65" evidence="1"/>
<dbReference type="SMART" id="SM00065">
    <property type="entry name" value="GAF"/>
    <property type="match status" value="1"/>
</dbReference>
<gene>
    <name evidence="4" type="ORF">SAMN02745857_02131</name>
</gene>
<dbReference type="GO" id="GO:0005886">
    <property type="term" value="C:plasma membrane"/>
    <property type="evidence" value="ECO:0007669"/>
    <property type="project" value="TreeGrafter"/>
</dbReference>
<dbReference type="InterPro" id="IPR043128">
    <property type="entry name" value="Rev_trsase/Diguanyl_cyclase"/>
</dbReference>
<dbReference type="InterPro" id="IPR050469">
    <property type="entry name" value="Diguanylate_Cyclase"/>
</dbReference>
<dbReference type="Pfam" id="PF13185">
    <property type="entry name" value="GAF_2"/>
    <property type="match status" value="1"/>
</dbReference>
<dbReference type="CDD" id="cd01949">
    <property type="entry name" value="GGDEF"/>
    <property type="match status" value="1"/>
</dbReference>
<dbReference type="InterPro" id="IPR029016">
    <property type="entry name" value="GAF-like_dom_sf"/>
</dbReference>
<reference evidence="4 5" key="1">
    <citation type="submission" date="2017-04" db="EMBL/GenBank/DDBJ databases">
        <authorList>
            <person name="Afonso C.L."/>
            <person name="Miller P.J."/>
            <person name="Scott M.A."/>
            <person name="Spackman E."/>
            <person name="Goraichik I."/>
            <person name="Dimitrov K.M."/>
            <person name="Suarez D.L."/>
            <person name="Swayne D.E."/>
        </authorList>
    </citation>
    <scope>NUCLEOTIDE SEQUENCE [LARGE SCALE GENOMIC DNA]</scope>
    <source>
        <strain evidence="4 5">DSM 23236</strain>
    </source>
</reference>
<evidence type="ECO:0000256" key="2">
    <source>
        <dbReference type="ARBA" id="ARBA00034247"/>
    </source>
</evidence>
<dbReference type="PROSITE" id="PS50887">
    <property type="entry name" value="GGDEF"/>
    <property type="match status" value="1"/>
</dbReference>
<keyword evidence="5" id="KW-1185">Reference proteome</keyword>
<dbReference type="GO" id="GO:0043709">
    <property type="term" value="P:cell adhesion involved in single-species biofilm formation"/>
    <property type="evidence" value="ECO:0007669"/>
    <property type="project" value="TreeGrafter"/>
</dbReference>
<dbReference type="OrthoDB" id="5571399at2"/>
<dbReference type="AlphaFoldDB" id="A0A1W1XN91"/>
<comment type="catalytic activity">
    <reaction evidence="2">
        <text>2 GTP = 3',3'-c-di-GMP + 2 diphosphate</text>
        <dbReference type="Rhea" id="RHEA:24898"/>
        <dbReference type="ChEBI" id="CHEBI:33019"/>
        <dbReference type="ChEBI" id="CHEBI:37565"/>
        <dbReference type="ChEBI" id="CHEBI:58805"/>
        <dbReference type="EC" id="2.7.7.65"/>
    </reaction>
</comment>
<evidence type="ECO:0000256" key="1">
    <source>
        <dbReference type="ARBA" id="ARBA00012528"/>
    </source>
</evidence>
<dbReference type="Pfam" id="PF00990">
    <property type="entry name" value="GGDEF"/>
    <property type="match status" value="1"/>
</dbReference>
<accession>A0A1W1XN91</accession>
<dbReference type="GO" id="GO:1902201">
    <property type="term" value="P:negative regulation of bacterial-type flagellum-dependent cell motility"/>
    <property type="evidence" value="ECO:0007669"/>
    <property type="project" value="TreeGrafter"/>
</dbReference>
<dbReference type="SUPFAM" id="SSF55781">
    <property type="entry name" value="GAF domain-like"/>
    <property type="match status" value="1"/>
</dbReference>
<evidence type="ECO:0000313" key="4">
    <source>
        <dbReference type="EMBL" id="SMC25325.1"/>
    </source>
</evidence>
<name>A0A1W1XN91_9NEIS</name>
<evidence type="ECO:0000313" key="5">
    <source>
        <dbReference type="Proteomes" id="UP000192761"/>
    </source>
</evidence>
<dbReference type="SUPFAM" id="SSF55073">
    <property type="entry name" value="Nucleotide cyclase"/>
    <property type="match status" value="1"/>
</dbReference>
<evidence type="ECO:0000259" key="3">
    <source>
        <dbReference type="PROSITE" id="PS50887"/>
    </source>
</evidence>
<dbReference type="InterPro" id="IPR029787">
    <property type="entry name" value="Nucleotide_cyclase"/>
</dbReference>
<dbReference type="STRING" id="1121001.SAMN02745857_02131"/>
<dbReference type="NCBIfam" id="TIGR00254">
    <property type="entry name" value="GGDEF"/>
    <property type="match status" value="1"/>
</dbReference>
<dbReference type="RefSeq" id="WP_084090784.1">
    <property type="nucleotide sequence ID" value="NZ_FWXD01000011.1"/>
</dbReference>
<dbReference type="PANTHER" id="PTHR45138:SF9">
    <property type="entry name" value="DIGUANYLATE CYCLASE DGCM-RELATED"/>
    <property type="match status" value="1"/>
</dbReference>
<sequence length="345" mass="37625">MADTLIAELSATLGKEQSFEALVRQLLSMLELVTDLESTYLTQIDLEAGQQHILYARNSQRLQIPEGLTVPWGDTLCKRALDEDRCFTDDVANVWGDSEAATALGIATYASTPVRLEDGSLYGTLCAASSARKPLTDHGAQVLQLFAGLIARHIEKEQLVQQLQAANAALTAHSYTDALTNLPNRRAVFEELPRLFAIARREGRDVMIAFIDLDGFKQINDQHGHEAGDAFLIQTGKRLHDGLRAGDILGRLGGDEFIVAGIGPGSHHDATEAARAMKARLTPLLQGQFDLGPCRIDYPGASIGIIATNPATSTPETALREADTAMYQEKQRRRQGTTATYWVQT</sequence>
<dbReference type="PANTHER" id="PTHR45138">
    <property type="entry name" value="REGULATORY COMPONENTS OF SENSORY TRANSDUCTION SYSTEM"/>
    <property type="match status" value="1"/>
</dbReference>
<dbReference type="InterPro" id="IPR000160">
    <property type="entry name" value="GGDEF_dom"/>
</dbReference>
<dbReference type="SMART" id="SM00267">
    <property type="entry name" value="GGDEF"/>
    <property type="match status" value="1"/>
</dbReference>
<organism evidence="4 5">
    <name type="scientific">Andreprevotia lacus DSM 23236</name>
    <dbReference type="NCBI Taxonomy" id="1121001"/>
    <lineage>
        <taxon>Bacteria</taxon>
        <taxon>Pseudomonadati</taxon>
        <taxon>Pseudomonadota</taxon>
        <taxon>Betaproteobacteria</taxon>
        <taxon>Neisseriales</taxon>
        <taxon>Chitinibacteraceae</taxon>
        <taxon>Andreprevotia</taxon>
    </lineage>
</organism>
<feature type="domain" description="GGDEF" evidence="3">
    <location>
        <begin position="204"/>
        <end position="345"/>
    </location>
</feature>
<dbReference type="EMBL" id="FWXD01000011">
    <property type="protein sequence ID" value="SMC25325.1"/>
    <property type="molecule type" value="Genomic_DNA"/>
</dbReference>
<proteinExistence type="predicted"/>
<dbReference type="Proteomes" id="UP000192761">
    <property type="component" value="Unassembled WGS sequence"/>
</dbReference>
<dbReference type="Gene3D" id="3.30.450.40">
    <property type="match status" value="1"/>
</dbReference>
<dbReference type="InterPro" id="IPR003018">
    <property type="entry name" value="GAF"/>
</dbReference>
<protein>
    <recommendedName>
        <fullName evidence="1">diguanylate cyclase</fullName>
        <ecNumber evidence="1">2.7.7.65</ecNumber>
    </recommendedName>
</protein>
<dbReference type="GO" id="GO:0052621">
    <property type="term" value="F:diguanylate cyclase activity"/>
    <property type="evidence" value="ECO:0007669"/>
    <property type="project" value="UniProtKB-EC"/>
</dbReference>
<dbReference type="Gene3D" id="3.30.70.270">
    <property type="match status" value="1"/>
</dbReference>